<dbReference type="AlphaFoldDB" id="A0A6B3L5K6"/>
<protein>
    <submittedName>
        <fullName evidence="1">Uncharacterized protein</fullName>
    </submittedName>
</protein>
<dbReference type="EMBL" id="CP066776">
    <property type="protein sequence ID" value="QQL44210.1"/>
    <property type="molecule type" value="Genomic_DNA"/>
</dbReference>
<organism evidence="1 2">
    <name type="scientific">Sulfuriroseicoccus oceanibius</name>
    <dbReference type="NCBI Taxonomy" id="2707525"/>
    <lineage>
        <taxon>Bacteria</taxon>
        <taxon>Pseudomonadati</taxon>
        <taxon>Verrucomicrobiota</taxon>
        <taxon>Verrucomicrobiia</taxon>
        <taxon>Verrucomicrobiales</taxon>
        <taxon>Verrucomicrobiaceae</taxon>
        <taxon>Sulfuriroseicoccus</taxon>
    </lineage>
</organism>
<dbReference type="KEGG" id="soa:G3M56_009920"/>
<dbReference type="Proteomes" id="UP000475117">
    <property type="component" value="Chromosome"/>
</dbReference>
<sequence>MSTPQQATSRQTPEQAFGHDYLEMRIRLIEIGAMLDRLDRARTSHPDAPQLTEDDRIDRCRQALEVIISEAETPNRAERIALIFSDLD</sequence>
<dbReference type="RefSeq" id="WP_164362419.1">
    <property type="nucleotide sequence ID" value="NZ_CP066776.1"/>
</dbReference>
<reference evidence="1 2" key="1">
    <citation type="submission" date="2020-12" db="EMBL/GenBank/DDBJ databases">
        <title>Sulforoseuscoccus oceanibium gen. nov., sp. nov., a representative of the phylum Verrucomicrobia with special cytoplasmic membrane, and proposal of Sulforoseuscoccusaceae fam. nov.</title>
        <authorList>
            <person name="Xi F."/>
        </authorList>
    </citation>
    <scope>NUCLEOTIDE SEQUENCE [LARGE SCALE GENOMIC DNA]</scope>
    <source>
        <strain evidence="1 2">T37</strain>
    </source>
</reference>
<name>A0A6B3L5K6_9BACT</name>
<gene>
    <name evidence="1" type="ORF">G3M56_009920</name>
</gene>
<evidence type="ECO:0000313" key="1">
    <source>
        <dbReference type="EMBL" id="QQL44210.1"/>
    </source>
</evidence>
<proteinExistence type="predicted"/>
<evidence type="ECO:0000313" key="2">
    <source>
        <dbReference type="Proteomes" id="UP000475117"/>
    </source>
</evidence>
<keyword evidence="2" id="KW-1185">Reference proteome</keyword>
<accession>A0A6B3L5K6</accession>